<sequence length="727" mass="80899">MQHADSRWRATAEEAHASDSSGEEDGSHEVSSAGPLRKRRRDEHATPSCELCKARKVKCDRGQPACSWCARHNRACVYLQRQKPGSRITFGLELEAQLGKTQARLEELERRFNEHLAAGQPHGAPQQPASPPPSNRTPSIHAHIEPASYQRVPAYDQGPSVPQSHSATPQSQTYSAFRPRSESEAYSTRDHAPSQGGYTPLNTTMQESSASSNGLVTPHTAQPVPSIGSDDLPPQDMLYTLTDLYFKHCNTWSPILERKTVFSLLDNFPHIPEEDRVLLHAIVATTLRFFQDSRMSSEAKSRQYVVSKKAVQVYSLDHLSVPALRARVVLCLDILGTHNGPCGGVLMASLSQAVKQLGLCDETSVFLAGHGSEGITTRSGFVRKLTTAQPGSFIEDEGRRRLCWMVYILDKYATMAAAITPDFTLVDHHVKRVLPCSYDLFSRNIPVETHWFGSPEDLEGGMRLSVINKSENLGSFSYHCEVVRILSKAHDFATTPLDIYSPSETATWRNTYRQLDSTLDGWLQSLPGEYSRMSALCHSDPASRVANWFMLHSAYVVAVVRLHSPAAYPVIQSHLLVPSNYAMQRCMSAVKSLGGIVQDVRAADGLDLLGPLFALSLWVAARLLIVHAAALSCPVDPMIDLFITTLEEMGRHWDVASFYATILSRALQRVRQGDGTWVDMRRSAHDLVNLTMTRRESGLANTSTQTTTQRELDNIELFDFFDYPRQR</sequence>
<evidence type="ECO:0000256" key="2">
    <source>
        <dbReference type="ARBA" id="ARBA00022723"/>
    </source>
</evidence>
<feature type="compositionally biased region" description="Polar residues" evidence="7">
    <location>
        <begin position="160"/>
        <end position="175"/>
    </location>
</feature>
<keyword evidence="3" id="KW-0805">Transcription regulation</keyword>
<dbReference type="SMART" id="SM00066">
    <property type="entry name" value="GAL4"/>
    <property type="match status" value="1"/>
</dbReference>
<keyword evidence="4" id="KW-0804">Transcription</keyword>
<dbReference type="EMBL" id="NLAX01000094">
    <property type="protein sequence ID" value="PKS08760.1"/>
    <property type="molecule type" value="Genomic_DNA"/>
</dbReference>
<dbReference type="CDD" id="cd00067">
    <property type="entry name" value="GAL4"/>
    <property type="match status" value="1"/>
</dbReference>
<evidence type="ECO:0000313" key="9">
    <source>
        <dbReference type="EMBL" id="PKS08760.1"/>
    </source>
</evidence>
<dbReference type="Proteomes" id="UP000233524">
    <property type="component" value="Unassembled WGS sequence"/>
</dbReference>
<dbReference type="InterPro" id="IPR036864">
    <property type="entry name" value="Zn2-C6_fun-type_DNA-bd_sf"/>
</dbReference>
<dbReference type="InterPro" id="IPR007219">
    <property type="entry name" value="XnlR_reg_dom"/>
</dbReference>
<protein>
    <recommendedName>
        <fullName evidence="8">Zn(2)-C6 fungal-type domain-containing protein</fullName>
    </recommendedName>
</protein>
<dbReference type="Pfam" id="PF04082">
    <property type="entry name" value="Fungal_trans"/>
    <property type="match status" value="1"/>
</dbReference>
<dbReference type="InterPro" id="IPR050815">
    <property type="entry name" value="TF_fung"/>
</dbReference>
<dbReference type="PANTHER" id="PTHR47338:SF28">
    <property type="entry name" value="C6 TRANSCRIPTION FACTOR"/>
    <property type="match status" value="1"/>
</dbReference>
<dbReference type="STRING" id="41688.A0A2N3N8I9"/>
<dbReference type="GO" id="GO:0003677">
    <property type="term" value="F:DNA binding"/>
    <property type="evidence" value="ECO:0007669"/>
    <property type="project" value="InterPro"/>
</dbReference>
<feature type="compositionally biased region" description="Basic and acidic residues" evidence="7">
    <location>
        <begin position="1"/>
        <end position="17"/>
    </location>
</feature>
<dbReference type="PROSITE" id="PS00463">
    <property type="entry name" value="ZN2_CY6_FUNGAL_1"/>
    <property type="match status" value="1"/>
</dbReference>
<keyword evidence="2" id="KW-0479">Metal-binding</keyword>
<dbReference type="Pfam" id="PF00172">
    <property type="entry name" value="Zn_clus"/>
    <property type="match status" value="1"/>
</dbReference>
<feature type="region of interest" description="Disordered" evidence="7">
    <location>
        <begin position="118"/>
        <end position="140"/>
    </location>
</feature>
<feature type="compositionally biased region" description="Basic and acidic residues" evidence="7">
    <location>
        <begin position="179"/>
        <end position="192"/>
    </location>
</feature>
<accession>A0A2N3N8I9</accession>
<keyword evidence="10" id="KW-1185">Reference proteome</keyword>
<dbReference type="GO" id="GO:0008270">
    <property type="term" value="F:zinc ion binding"/>
    <property type="evidence" value="ECO:0007669"/>
    <property type="project" value="InterPro"/>
</dbReference>
<feature type="region of interest" description="Disordered" evidence="7">
    <location>
        <begin position="153"/>
        <end position="220"/>
    </location>
</feature>
<evidence type="ECO:0000256" key="7">
    <source>
        <dbReference type="SAM" id="MobiDB-lite"/>
    </source>
</evidence>
<evidence type="ECO:0000256" key="6">
    <source>
        <dbReference type="SAM" id="Coils"/>
    </source>
</evidence>
<keyword evidence="5" id="KW-0539">Nucleus</keyword>
<feature type="compositionally biased region" description="Low complexity" evidence="7">
    <location>
        <begin position="118"/>
        <end position="127"/>
    </location>
</feature>
<feature type="compositionally biased region" description="Polar residues" evidence="7">
    <location>
        <begin position="196"/>
        <end position="215"/>
    </location>
</feature>
<name>A0A2N3N8I9_9PEZI</name>
<dbReference type="CDD" id="cd12148">
    <property type="entry name" value="fungal_TF_MHR"/>
    <property type="match status" value="1"/>
</dbReference>
<reference evidence="9 10" key="1">
    <citation type="journal article" date="2017" name="G3 (Bethesda)">
        <title>First Draft Genome Sequence of the Pathogenic Fungus Lomentospora prolificans (Formerly Scedosporium prolificans).</title>
        <authorList>
            <person name="Luo R."/>
            <person name="Zimin A."/>
            <person name="Workman R."/>
            <person name="Fan Y."/>
            <person name="Pertea G."/>
            <person name="Grossman N."/>
            <person name="Wear M.P."/>
            <person name="Jia B."/>
            <person name="Miller H."/>
            <person name="Casadevall A."/>
            <person name="Timp W."/>
            <person name="Zhang S.X."/>
            <person name="Salzberg S.L."/>
        </authorList>
    </citation>
    <scope>NUCLEOTIDE SEQUENCE [LARGE SCALE GENOMIC DNA]</scope>
    <source>
        <strain evidence="9 10">JHH-5317</strain>
    </source>
</reference>
<keyword evidence="6" id="KW-0175">Coiled coil</keyword>
<evidence type="ECO:0000256" key="3">
    <source>
        <dbReference type="ARBA" id="ARBA00023015"/>
    </source>
</evidence>
<dbReference type="InParanoid" id="A0A2N3N8I9"/>
<feature type="region of interest" description="Disordered" evidence="7">
    <location>
        <begin position="1"/>
        <end position="46"/>
    </location>
</feature>
<gene>
    <name evidence="9" type="ORF">jhhlp_004813</name>
</gene>
<dbReference type="GO" id="GO:0006351">
    <property type="term" value="P:DNA-templated transcription"/>
    <property type="evidence" value="ECO:0007669"/>
    <property type="project" value="InterPro"/>
</dbReference>
<evidence type="ECO:0000256" key="4">
    <source>
        <dbReference type="ARBA" id="ARBA00023163"/>
    </source>
</evidence>
<proteinExistence type="predicted"/>
<evidence type="ECO:0000313" key="10">
    <source>
        <dbReference type="Proteomes" id="UP000233524"/>
    </source>
</evidence>
<evidence type="ECO:0000256" key="5">
    <source>
        <dbReference type="ARBA" id="ARBA00023242"/>
    </source>
</evidence>
<dbReference type="SUPFAM" id="SSF57701">
    <property type="entry name" value="Zn2/Cys6 DNA-binding domain"/>
    <property type="match status" value="1"/>
</dbReference>
<feature type="domain" description="Zn(2)-C6 fungal-type" evidence="8">
    <location>
        <begin position="48"/>
        <end position="78"/>
    </location>
</feature>
<evidence type="ECO:0000256" key="1">
    <source>
        <dbReference type="ARBA" id="ARBA00004123"/>
    </source>
</evidence>
<comment type="caution">
    <text evidence="9">The sequence shown here is derived from an EMBL/GenBank/DDBJ whole genome shotgun (WGS) entry which is preliminary data.</text>
</comment>
<dbReference type="Gene3D" id="4.10.240.10">
    <property type="entry name" value="Zn(2)-C6 fungal-type DNA-binding domain"/>
    <property type="match status" value="1"/>
</dbReference>
<feature type="coiled-coil region" evidence="6">
    <location>
        <begin position="91"/>
        <end position="118"/>
    </location>
</feature>
<dbReference type="AlphaFoldDB" id="A0A2N3N8I9"/>
<dbReference type="GO" id="GO:0005634">
    <property type="term" value="C:nucleus"/>
    <property type="evidence" value="ECO:0007669"/>
    <property type="project" value="UniProtKB-SubCell"/>
</dbReference>
<dbReference type="PROSITE" id="PS50048">
    <property type="entry name" value="ZN2_CY6_FUNGAL_2"/>
    <property type="match status" value="1"/>
</dbReference>
<dbReference type="OrthoDB" id="5376052at2759"/>
<dbReference type="PANTHER" id="PTHR47338">
    <property type="entry name" value="ZN(II)2CYS6 TRANSCRIPTION FACTOR (EUROFUNG)-RELATED"/>
    <property type="match status" value="1"/>
</dbReference>
<organism evidence="9 10">
    <name type="scientific">Lomentospora prolificans</name>
    <dbReference type="NCBI Taxonomy" id="41688"/>
    <lineage>
        <taxon>Eukaryota</taxon>
        <taxon>Fungi</taxon>
        <taxon>Dikarya</taxon>
        <taxon>Ascomycota</taxon>
        <taxon>Pezizomycotina</taxon>
        <taxon>Sordariomycetes</taxon>
        <taxon>Hypocreomycetidae</taxon>
        <taxon>Microascales</taxon>
        <taxon>Microascaceae</taxon>
        <taxon>Lomentospora</taxon>
    </lineage>
</organism>
<dbReference type="GO" id="GO:0000981">
    <property type="term" value="F:DNA-binding transcription factor activity, RNA polymerase II-specific"/>
    <property type="evidence" value="ECO:0007669"/>
    <property type="project" value="InterPro"/>
</dbReference>
<comment type="subcellular location">
    <subcellularLocation>
        <location evidence="1">Nucleus</location>
    </subcellularLocation>
</comment>
<dbReference type="VEuPathDB" id="FungiDB:jhhlp_004813"/>
<evidence type="ECO:0000259" key="8">
    <source>
        <dbReference type="PROSITE" id="PS50048"/>
    </source>
</evidence>
<dbReference type="InterPro" id="IPR001138">
    <property type="entry name" value="Zn2Cys6_DnaBD"/>
</dbReference>